<evidence type="ECO:0000313" key="6">
    <source>
        <dbReference type="EMBL" id="NYJ76179.1"/>
    </source>
</evidence>
<feature type="domain" description="FAD-binding PCMH-type" evidence="5">
    <location>
        <begin position="48"/>
        <end position="226"/>
    </location>
</feature>
<dbReference type="SUPFAM" id="SSF55103">
    <property type="entry name" value="FAD-linked oxidases, C-terminal domain"/>
    <property type="match status" value="1"/>
</dbReference>
<dbReference type="Gene3D" id="1.10.45.10">
    <property type="entry name" value="Vanillyl-alcohol Oxidase, Chain A, domain 4"/>
    <property type="match status" value="1"/>
</dbReference>
<gene>
    <name evidence="6" type="ORF">HNR15_003142</name>
</gene>
<proteinExistence type="predicted"/>
<dbReference type="AlphaFoldDB" id="A0A853DJQ4"/>
<protein>
    <submittedName>
        <fullName evidence="6">Glycolate oxidase</fullName>
        <ecNumber evidence="6">1.1.3.15</ecNumber>
    </submittedName>
</protein>
<dbReference type="GO" id="GO:0071949">
    <property type="term" value="F:FAD binding"/>
    <property type="evidence" value="ECO:0007669"/>
    <property type="project" value="InterPro"/>
</dbReference>
<dbReference type="Pfam" id="PF01565">
    <property type="entry name" value="FAD_binding_4"/>
    <property type="match status" value="1"/>
</dbReference>
<organism evidence="6 7">
    <name type="scientific">Allobranchiibius huperziae</name>
    <dbReference type="NCBI Taxonomy" id="1874116"/>
    <lineage>
        <taxon>Bacteria</taxon>
        <taxon>Bacillati</taxon>
        <taxon>Actinomycetota</taxon>
        <taxon>Actinomycetes</taxon>
        <taxon>Micrococcales</taxon>
        <taxon>Dermacoccaceae</taxon>
        <taxon>Allobranchiibius</taxon>
    </lineage>
</organism>
<accession>A0A853DJQ4</accession>
<keyword evidence="7" id="KW-1185">Reference proteome</keyword>
<dbReference type="PROSITE" id="PS51387">
    <property type="entry name" value="FAD_PCMH"/>
    <property type="match status" value="1"/>
</dbReference>
<keyword evidence="4 6" id="KW-0560">Oxidoreductase</keyword>
<keyword evidence="2" id="KW-0285">Flavoprotein</keyword>
<evidence type="ECO:0000256" key="4">
    <source>
        <dbReference type="ARBA" id="ARBA00023002"/>
    </source>
</evidence>
<evidence type="ECO:0000256" key="2">
    <source>
        <dbReference type="ARBA" id="ARBA00022630"/>
    </source>
</evidence>
<dbReference type="InterPro" id="IPR016171">
    <property type="entry name" value="Vanillyl_alc_oxidase_C-sub2"/>
</dbReference>
<dbReference type="Proteomes" id="UP000571817">
    <property type="component" value="Unassembled WGS sequence"/>
</dbReference>
<dbReference type="EC" id="1.1.3.15" evidence="6"/>
<dbReference type="EMBL" id="JACCFW010000001">
    <property type="protein sequence ID" value="NYJ76179.1"/>
    <property type="molecule type" value="Genomic_DNA"/>
</dbReference>
<sequence length="495" mass="51442">MSVTAQTQPSRQVAGALRSQLVAAIGESGVITDPGELRTYECDGLTGYRTIPAMVVLPRSTQEVAAAVKLCAQHGVPFVARGAGTGLSGGALPVSDGIVIGLSRMREVIGIDPDNARMTVQPGVTNAGISVLASPYGLYFAPDPSSQIVCTVGGNVAENSGGAHCLKYGFTSNHVLGVTFVTPDGSIVHLGGDNADSIGPDLLGVIVGSEGTMGIVTEVTVRLLQRPESVRTLVADFASVEQAGHAVGDLVAAGVIPAAVEMLDNLAIQACEEATGAGFSRDAAAALVVELDGFDTECETDFDTARRVCESNGTTHIRVPESADERALIWKGRKAAFAAMGRISPDYFVQDGVIPRSKLGPVLTQIAEMADEAGLRVANVFHAGDGNLHPLVLYDARHEGEADEAEHLATAIVELCVRTGGSISGEHGIGADKACSMMKMFTPDDLAVMKRVRQAFDPDGICNPGKIFPTPRLCGELPGPYRPHPLEAAGVIGRG</sequence>
<dbReference type="Gene3D" id="3.30.465.10">
    <property type="match status" value="1"/>
</dbReference>
<dbReference type="InterPro" id="IPR036318">
    <property type="entry name" value="FAD-bd_PCMH-like_sf"/>
</dbReference>
<comment type="cofactor">
    <cofactor evidence="1">
        <name>FAD</name>
        <dbReference type="ChEBI" id="CHEBI:57692"/>
    </cofactor>
</comment>
<dbReference type="PANTHER" id="PTHR42934">
    <property type="entry name" value="GLYCOLATE OXIDASE SUBUNIT GLCD"/>
    <property type="match status" value="1"/>
</dbReference>
<dbReference type="GO" id="GO:0003973">
    <property type="term" value="F:(S)-2-hydroxy-acid oxidase activity"/>
    <property type="evidence" value="ECO:0007669"/>
    <property type="project" value="UniProtKB-EC"/>
</dbReference>
<dbReference type="SUPFAM" id="SSF56176">
    <property type="entry name" value="FAD-binding/transporter-associated domain-like"/>
    <property type="match status" value="1"/>
</dbReference>
<evidence type="ECO:0000313" key="7">
    <source>
        <dbReference type="Proteomes" id="UP000571817"/>
    </source>
</evidence>
<evidence type="ECO:0000256" key="1">
    <source>
        <dbReference type="ARBA" id="ARBA00001974"/>
    </source>
</evidence>
<dbReference type="Gene3D" id="3.30.70.2740">
    <property type="match status" value="1"/>
</dbReference>
<dbReference type="InterPro" id="IPR004113">
    <property type="entry name" value="FAD-bd_oxidored_4_C"/>
</dbReference>
<dbReference type="RefSeq" id="WP_179483269.1">
    <property type="nucleotide sequence ID" value="NZ_JACCFW010000001.1"/>
</dbReference>
<dbReference type="InterPro" id="IPR006094">
    <property type="entry name" value="Oxid_FAD_bind_N"/>
</dbReference>
<evidence type="ECO:0000259" key="5">
    <source>
        <dbReference type="PROSITE" id="PS51387"/>
    </source>
</evidence>
<name>A0A853DJQ4_9MICO</name>
<keyword evidence="3" id="KW-0274">FAD</keyword>
<dbReference type="InterPro" id="IPR016169">
    <property type="entry name" value="FAD-bd_PCMH_sub2"/>
</dbReference>
<dbReference type="Pfam" id="PF02913">
    <property type="entry name" value="FAD-oxidase_C"/>
    <property type="match status" value="1"/>
</dbReference>
<dbReference type="InterPro" id="IPR051914">
    <property type="entry name" value="FAD-linked_OxidoTrans_Type4"/>
</dbReference>
<dbReference type="InterPro" id="IPR016166">
    <property type="entry name" value="FAD-bd_PCMH"/>
</dbReference>
<evidence type="ECO:0000256" key="3">
    <source>
        <dbReference type="ARBA" id="ARBA00022827"/>
    </source>
</evidence>
<comment type="caution">
    <text evidence="6">The sequence shown here is derived from an EMBL/GenBank/DDBJ whole genome shotgun (WGS) entry which is preliminary data.</text>
</comment>
<dbReference type="PANTHER" id="PTHR42934:SF1">
    <property type="entry name" value="GLYCOLATE OXIDASE SUBUNIT GLCD"/>
    <property type="match status" value="1"/>
</dbReference>
<reference evidence="6 7" key="1">
    <citation type="submission" date="2020-07" db="EMBL/GenBank/DDBJ databases">
        <title>Sequencing the genomes of 1000 actinobacteria strains.</title>
        <authorList>
            <person name="Klenk H.-P."/>
        </authorList>
    </citation>
    <scope>NUCLEOTIDE SEQUENCE [LARGE SCALE GENOMIC DNA]</scope>
    <source>
        <strain evidence="6 7">DSM 29531</strain>
    </source>
</reference>
<dbReference type="InterPro" id="IPR016164">
    <property type="entry name" value="FAD-linked_Oxase-like_C"/>
</dbReference>